<dbReference type="EMBL" id="KL649639">
    <property type="protein sequence ID" value="KEY63887.1"/>
    <property type="molecule type" value="Genomic_DNA"/>
</dbReference>
<keyword evidence="3" id="KW-0732">Signal</keyword>
<dbReference type="GO" id="GO:0046872">
    <property type="term" value="F:metal ion binding"/>
    <property type="evidence" value="ECO:0007669"/>
    <property type="project" value="UniProtKB-KW"/>
</dbReference>
<keyword evidence="6" id="KW-1185">Reference proteome</keyword>
<evidence type="ECO:0000313" key="6">
    <source>
        <dbReference type="Proteomes" id="UP000028045"/>
    </source>
</evidence>
<evidence type="ECO:0000313" key="5">
    <source>
        <dbReference type="EMBL" id="KEY63887.1"/>
    </source>
</evidence>
<name>A0A084AF08_STACB</name>
<dbReference type="InterPro" id="IPR002227">
    <property type="entry name" value="Tyrosinase_Cu-bd"/>
</dbReference>
<feature type="signal peptide" evidence="3">
    <location>
        <begin position="1"/>
        <end position="19"/>
    </location>
</feature>
<dbReference type="InterPro" id="IPR050316">
    <property type="entry name" value="Tyrosinase/Hemocyanin"/>
</dbReference>
<dbReference type="Proteomes" id="UP000028045">
    <property type="component" value="Unassembled WGS sequence"/>
</dbReference>
<dbReference type="OrthoDB" id="6132182at2759"/>
<keyword evidence="1" id="KW-0479">Metal-binding</keyword>
<dbReference type="InterPro" id="IPR008922">
    <property type="entry name" value="Di-copper_centre_dom_sf"/>
</dbReference>
<feature type="domain" description="Tyrosinase copper-binding" evidence="4">
    <location>
        <begin position="124"/>
        <end position="141"/>
    </location>
</feature>
<dbReference type="PRINTS" id="PR00092">
    <property type="entry name" value="TYROSINASE"/>
</dbReference>
<keyword evidence="2" id="KW-0560">Oxidoreductase</keyword>
<evidence type="ECO:0000256" key="2">
    <source>
        <dbReference type="ARBA" id="ARBA00023002"/>
    </source>
</evidence>
<organism evidence="5 6">
    <name type="scientific">Stachybotrys chartarum (strain CBS 109288 / IBT 7711)</name>
    <name type="common">Toxic black mold</name>
    <name type="synonym">Stilbospora chartarum</name>
    <dbReference type="NCBI Taxonomy" id="1280523"/>
    <lineage>
        <taxon>Eukaryota</taxon>
        <taxon>Fungi</taxon>
        <taxon>Dikarya</taxon>
        <taxon>Ascomycota</taxon>
        <taxon>Pezizomycotina</taxon>
        <taxon>Sordariomycetes</taxon>
        <taxon>Hypocreomycetidae</taxon>
        <taxon>Hypocreales</taxon>
        <taxon>Stachybotryaceae</taxon>
        <taxon>Stachybotrys</taxon>
    </lineage>
</organism>
<dbReference type="Pfam" id="PF00264">
    <property type="entry name" value="Tyrosinase"/>
    <property type="match status" value="1"/>
</dbReference>
<feature type="chain" id="PRO_5001770866" description="Tyrosinase copper-binding domain-containing protein" evidence="3">
    <location>
        <begin position="20"/>
        <end position="390"/>
    </location>
</feature>
<dbReference type="Gene3D" id="1.10.1280.10">
    <property type="entry name" value="Di-copper center containing domain from catechol oxidase"/>
    <property type="match status" value="1"/>
</dbReference>
<sequence>MHFSSFLVALGLSAASVSAAPSARGTEEADALMRAFNEEVVTTLKAEEESGGAEKRSPGSCNIFNAEVRRDWASFSTCERKAYLDSVLCLQRLPGKSDRNWAPGVRTRYDDFVAIHIHLTQSIHSTGNFLTWHRYFVWAYEQALKNECGYKGAQPYWNWFANTDNVYASPLYDGSDTSFGGDGEFFAHNGSLAATGAVHFPSGRGGGCIQSGPFKDYVINLGPIRPGMQGLEPSPNGNLGYNPHCLRRDLTQEALSYMTATNLLNITVGAASGSISLFQNELQGRFGDAFAGMHSAGHYVAGGDGSDVFASVTEPTFFLHHAMVDRLYWVWQVLHRPLANTLAGTITIGNRPPSRDAVVDDILNLGIIAPNITIGEAFDTLGGPFCYIYL</sequence>
<dbReference type="PANTHER" id="PTHR11474:SF125">
    <property type="entry name" value="N-ACETYL-6-HYDROXYTRYPTOPHAN OXIDASE IVOB-RELATED"/>
    <property type="match status" value="1"/>
</dbReference>
<dbReference type="AlphaFoldDB" id="A0A084AF08"/>
<evidence type="ECO:0000256" key="3">
    <source>
        <dbReference type="SAM" id="SignalP"/>
    </source>
</evidence>
<dbReference type="SUPFAM" id="SSF48056">
    <property type="entry name" value="Di-copper centre-containing domain"/>
    <property type="match status" value="1"/>
</dbReference>
<accession>A0A084AF08</accession>
<dbReference type="HOGENOM" id="CLU_035914_0_1_1"/>
<reference evidence="5 6" key="1">
    <citation type="journal article" date="2014" name="BMC Genomics">
        <title>Comparative genome sequencing reveals chemotype-specific gene clusters in the toxigenic black mold Stachybotrys.</title>
        <authorList>
            <person name="Semeiks J."/>
            <person name="Borek D."/>
            <person name="Otwinowski Z."/>
            <person name="Grishin N.V."/>
        </authorList>
    </citation>
    <scope>NUCLEOTIDE SEQUENCE [LARGE SCALE GENOMIC DNA]</scope>
    <source>
        <strain evidence="6">CBS 109288 / IBT 7711</strain>
    </source>
</reference>
<evidence type="ECO:0000259" key="4">
    <source>
        <dbReference type="PROSITE" id="PS00497"/>
    </source>
</evidence>
<protein>
    <recommendedName>
        <fullName evidence="4">Tyrosinase copper-binding domain-containing protein</fullName>
    </recommendedName>
</protein>
<dbReference type="PANTHER" id="PTHR11474">
    <property type="entry name" value="TYROSINASE FAMILY MEMBER"/>
    <property type="match status" value="1"/>
</dbReference>
<evidence type="ECO:0000256" key="1">
    <source>
        <dbReference type="ARBA" id="ARBA00022723"/>
    </source>
</evidence>
<dbReference type="GO" id="GO:0016491">
    <property type="term" value="F:oxidoreductase activity"/>
    <property type="evidence" value="ECO:0007669"/>
    <property type="project" value="UniProtKB-KW"/>
</dbReference>
<proteinExistence type="predicted"/>
<dbReference type="PROSITE" id="PS00497">
    <property type="entry name" value="TYROSINASE_1"/>
    <property type="match status" value="1"/>
</dbReference>
<gene>
    <name evidence="5" type="ORF">S7711_10160</name>
</gene>